<dbReference type="GO" id="GO:0015934">
    <property type="term" value="C:large ribosomal subunit"/>
    <property type="evidence" value="ECO:0007669"/>
    <property type="project" value="InterPro"/>
</dbReference>
<dbReference type="SUPFAM" id="SSF57829">
    <property type="entry name" value="Zn-binding ribosomal proteins"/>
    <property type="match status" value="1"/>
</dbReference>
<dbReference type="CDD" id="cd00200">
    <property type="entry name" value="WD40"/>
    <property type="match status" value="1"/>
</dbReference>
<feature type="repeat" description="WD" evidence="6">
    <location>
        <begin position="448"/>
        <end position="489"/>
    </location>
</feature>
<keyword evidence="2 6" id="KW-0853">WD repeat</keyword>
<dbReference type="InterPro" id="IPR019775">
    <property type="entry name" value="WD40_repeat_CS"/>
</dbReference>
<accession>A0A4T0CBB0</accession>
<dbReference type="Pfam" id="PF00400">
    <property type="entry name" value="WD40"/>
    <property type="match status" value="3"/>
</dbReference>
<reference evidence="7 8" key="1">
    <citation type="submission" date="2018-10" db="EMBL/GenBank/DDBJ databases">
        <title>Fifty Aureobasidium pullulans genomes reveal a recombining polyextremotolerant generalist.</title>
        <authorList>
            <person name="Gostincar C."/>
            <person name="Turk M."/>
            <person name="Zajc J."/>
            <person name="Gunde-Cimerman N."/>
        </authorList>
    </citation>
    <scope>NUCLEOTIDE SEQUENCE [LARGE SCALE GENOMIC DNA]</scope>
    <source>
        <strain evidence="7 8">EXF-1645</strain>
    </source>
</reference>
<gene>
    <name evidence="7" type="ORF">D6C78_00523</name>
</gene>
<feature type="repeat" description="WD" evidence="6">
    <location>
        <begin position="406"/>
        <end position="447"/>
    </location>
</feature>
<evidence type="ECO:0000313" key="8">
    <source>
        <dbReference type="Proteomes" id="UP000308724"/>
    </source>
</evidence>
<dbReference type="AlphaFoldDB" id="A0A4T0CBB0"/>
<dbReference type="Pfam" id="PF01783">
    <property type="entry name" value="Ribosomal_L32p"/>
    <property type="match status" value="1"/>
</dbReference>
<proteinExistence type="inferred from homology"/>
<dbReference type="InterPro" id="IPR015943">
    <property type="entry name" value="WD40/YVTN_repeat-like_dom_sf"/>
</dbReference>
<dbReference type="PROSITE" id="PS00678">
    <property type="entry name" value="WD_REPEATS_1"/>
    <property type="match status" value="1"/>
</dbReference>
<keyword evidence="5" id="KW-0687">Ribonucleoprotein</keyword>
<dbReference type="PANTHER" id="PTHR44090">
    <property type="entry name" value="WD REPEAT-CONTAINING PROTEIN 61"/>
    <property type="match status" value="1"/>
</dbReference>
<feature type="repeat" description="WD" evidence="6">
    <location>
        <begin position="316"/>
        <end position="351"/>
    </location>
</feature>
<protein>
    <submittedName>
        <fullName evidence="7">WD40 repeat-like protein</fullName>
    </submittedName>
</protein>
<keyword evidence="3" id="KW-0677">Repeat</keyword>
<dbReference type="PROSITE" id="PS50294">
    <property type="entry name" value="WD_REPEATS_REGION"/>
    <property type="match status" value="2"/>
</dbReference>
<dbReference type="PROSITE" id="PS50082">
    <property type="entry name" value="WD_REPEATS_2"/>
    <property type="match status" value="3"/>
</dbReference>
<comment type="caution">
    <text evidence="7">The sequence shown here is derived from an EMBL/GenBank/DDBJ whole genome shotgun (WGS) entry which is preliminary data.</text>
</comment>
<evidence type="ECO:0000256" key="1">
    <source>
        <dbReference type="ARBA" id="ARBA00008560"/>
    </source>
</evidence>
<dbReference type="PANTHER" id="PTHR44090:SF1">
    <property type="entry name" value="SUPERKILLER COMPLEX PROTEIN 8"/>
    <property type="match status" value="1"/>
</dbReference>
<dbReference type="SUPFAM" id="SSF50978">
    <property type="entry name" value="WD40 repeat-like"/>
    <property type="match status" value="1"/>
</dbReference>
<dbReference type="InterPro" id="IPR011332">
    <property type="entry name" value="Ribosomal_zn-bd"/>
</dbReference>
<evidence type="ECO:0000256" key="2">
    <source>
        <dbReference type="ARBA" id="ARBA00022574"/>
    </source>
</evidence>
<dbReference type="InterPro" id="IPR002677">
    <property type="entry name" value="Ribosomal_bL32"/>
</dbReference>
<dbReference type="NCBIfam" id="TIGR01031">
    <property type="entry name" value="rpmF_bact"/>
    <property type="match status" value="1"/>
</dbReference>
<evidence type="ECO:0000313" key="7">
    <source>
        <dbReference type="EMBL" id="TIA43195.1"/>
    </source>
</evidence>
<name>A0A4T0CBB0_AURPU</name>
<evidence type="ECO:0000256" key="4">
    <source>
        <dbReference type="ARBA" id="ARBA00022980"/>
    </source>
</evidence>
<keyword evidence="4" id="KW-0689">Ribosomal protein</keyword>
<dbReference type="GO" id="GO:0006412">
    <property type="term" value="P:translation"/>
    <property type="evidence" value="ECO:0007669"/>
    <property type="project" value="InterPro"/>
</dbReference>
<dbReference type="GO" id="GO:0005634">
    <property type="term" value="C:nucleus"/>
    <property type="evidence" value="ECO:0007669"/>
    <property type="project" value="TreeGrafter"/>
</dbReference>
<dbReference type="SMART" id="SM00320">
    <property type="entry name" value="WD40"/>
    <property type="match status" value="7"/>
</dbReference>
<dbReference type="Gene3D" id="2.130.10.10">
    <property type="entry name" value="YVTN repeat-like/Quinoprotein amine dehydrogenase"/>
    <property type="match status" value="1"/>
</dbReference>
<dbReference type="EMBL" id="QZBZ01000005">
    <property type="protein sequence ID" value="TIA43195.1"/>
    <property type="molecule type" value="Genomic_DNA"/>
</dbReference>
<dbReference type="Proteomes" id="UP000308724">
    <property type="component" value="Unassembled WGS sequence"/>
</dbReference>
<evidence type="ECO:0000256" key="3">
    <source>
        <dbReference type="ARBA" id="ARBA00022737"/>
    </source>
</evidence>
<organism evidence="7 8">
    <name type="scientific">Aureobasidium pullulans</name>
    <name type="common">Black yeast</name>
    <name type="synonym">Pullularia pullulans</name>
    <dbReference type="NCBI Taxonomy" id="5580"/>
    <lineage>
        <taxon>Eukaryota</taxon>
        <taxon>Fungi</taxon>
        <taxon>Dikarya</taxon>
        <taxon>Ascomycota</taxon>
        <taxon>Pezizomycotina</taxon>
        <taxon>Dothideomycetes</taxon>
        <taxon>Dothideomycetidae</taxon>
        <taxon>Dothideales</taxon>
        <taxon>Saccotheciaceae</taxon>
        <taxon>Aureobasidium</taxon>
    </lineage>
</organism>
<dbReference type="InterPro" id="IPR001680">
    <property type="entry name" value="WD40_rpt"/>
</dbReference>
<evidence type="ECO:0000256" key="5">
    <source>
        <dbReference type="ARBA" id="ARBA00023274"/>
    </source>
</evidence>
<dbReference type="GO" id="GO:0003735">
    <property type="term" value="F:structural constituent of ribosome"/>
    <property type="evidence" value="ECO:0007669"/>
    <property type="project" value="InterPro"/>
</dbReference>
<sequence length="532" mass="58150">MSLRAAPSTGFLQSFLAVASASLRPAGPARSFLPLGARSWPAPLLPSIVIPIPGLVSDIWESILKAVPKKKTSHMKKRHRQMAGKGLKDVTSLNKCSGCGRVKRAHYLCPHCVMSIKKWFSNDFSPRREKTEWEKKDQEKRMDQRKHKVDEIKAEESKIDETDIVDRKLHVKLHIGQSLRRKDAHITTSYSSKHFSSTKQQSKQYLQTHTIPDASPADIYSVATTPKHLITASGSSSLHIYSTSPTNDENIPYPLIQTLENAHKLGAHHISVSANGKTAASAGFGGELKIWSCNDEDDTPPWSARGSILDSAENSAAKNAGEIWSIALSEDGQFLAATTFDGRINVWDLNTLTSSEPATKLREYETKGSFGMSVALSSDGEFTASGHANGAVYLFNNTTGRLAHSLQGLVKPVRTVAFSPASKFLAAGGDAKVIALYDVKNGEQVANLTGSQSWVMSLDWSDSGENLLSGAYDGKAKVWSVERRECVATQTESDKTLWAVKWLPKTPMTRNETFVTVGANRSISFYREASGG</sequence>
<dbReference type="InterPro" id="IPR051510">
    <property type="entry name" value="SKI8"/>
</dbReference>
<comment type="similarity">
    <text evidence="1">Belongs to the bacterial ribosomal protein bL32 family.</text>
</comment>
<dbReference type="InterPro" id="IPR036322">
    <property type="entry name" value="WD40_repeat_dom_sf"/>
</dbReference>
<evidence type="ECO:0000256" key="6">
    <source>
        <dbReference type="PROSITE-ProRule" id="PRU00221"/>
    </source>
</evidence>